<protein>
    <recommendedName>
        <fullName evidence="3">DUF1697 domain-containing protein</fullName>
    </recommendedName>
</protein>
<organism evidence="1 2">
    <name type="scientific">Methylomonas denitrificans</name>
    <dbReference type="NCBI Taxonomy" id="1538553"/>
    <lineage>
        <taxon>Bacteria</taxon>
        <taxon>Pseudomonadati</taxon>
        <taxon>Pseudomonadota</taxon>
        <taxon>Gammaproteobacteria</taxon>
        <taxon>Methylococcales</taxon>
        <taxon>Methylococcaceae</taxon>
        <taxon>Methylomonas</taxon>
    </lineage>
</organism>
<dbReference type="Proteomes" id="UP000030512">
    <property type="component" value="Chromosome"/>
</dbReference>
<dbReference type="KEGG" id="mdn:JT25_020095"/>
<dbReference type="RefSeq" id="WP_036273955.1">
    <property type="nucleotide sequence ID" value="NZ_CP014476.1"/>
</dbReference>
<dbReference type="EMBL" id="CP014476">
    <property type="protein sequence ID" value="AMK78762.1"/>
    <property type="molecule type" value="Genomic_DNA"/>
</dbReference>
<dbReference type="STRING" id="1538553.JT25_020095"/>
<dbReference type="Gene3D" id="3.30.70.1280">
    <property type="entry name" value="SP0830-like domains"/>
    <property type="match status" value="1"/>
</dbReference>
<dbReference type="InterPro" id="IPR012545">
    <property type="entry name" value="DUF1697"/>
</dbReference>
<dbReference type="Pfam" id="PF08002">
    <property type="entry name" value="DUF1697"/>
    <property type="match status" value="1"/>
</dbReference>
<evidence type="ECO:0000313" key="2">
    <source>
        <dbReference type="Proteomes" id="UP000030512"/>
    </source>
</evidence>
<accession>A0A140E5T8</accession>
<dbReference type="PANTHER" id="PTHR36439">
    <property type="entry name" value="BLL4334 PROTEIN"/>
    <property type="match status" value="1"/>
</dbReference>
<dbReference type="OrthoDB" id="9806494at2"/>
<keyword evidence="2" id="KW-1185">Reference proteome</keyword>
<sequence length="187" mass="20709">MKTYIALFRGINVGGKHILPMPALVAIFESLGLGDVKTYIQSGNAVFRCQAENVGSLSARIVAEINKRHGFEPQLLLLELAELEKVVLANPFPDAEAQPNTLHLNFLLFAPVNPNLPALDAIKKDSERFSLIDQVFYLHAPEGIGRSKLAAQAEKRLGVAMTSRNWRTVCKLMEFAKKMRLPNTANQ</sequence>
<proteinExistence type="predicted"/>
<name>A0A140E5T8_9GAMM</name>
<dbReference type="PIRSF" id="PIRSF008502">
    <property type="entry name" value="UCP008502"/>
    <property type="match status" value="1"/>
</dbReference>
<dbReference type="SUPFAM" id="SSF160379">
    <property type="entry name" value="SP0830-like"/>
    <property type="match status" value="1"/>
</dbReference>
<evidence type="ECO:0000313" key="1">
    <source>
        <dbReference type="EMBL" id="AMK78762.1"/>
    </source>
</evidence>
<evidence type="ECO:0008006" key="3">
    <source>
        <dbReference type="Google" id="ProtNLM"/>
    </source>
</evidence>
<dbReference type="PANTHER" id="PTHR36439:SF1">
    <property type="entry name" value="DUF1697 DOMAIN-CONTAINING PROTEIN"/>
    <property type="match status" value="1"/>
</dbReference>
<dbReference type="AlphaFoldDB" id="A0A140E5T8"/>
<gene>
    <name evidence="1" type="ORF">JT25_020095</name>
</gene>
<reference evidence="1 2" key="1">
    <citation type="journal article" date="2015" name="Environ. Microbiol.">
        <title>Methane oxidation coupled to nitrate reduction under hypoxia by the Gammaproteobacterium Methylomonas denitrificans, sp. nov. type strain FJG1.</title>
        <authorList>
            <person name="Kits K.D."/>
            <person name="Klotz M.G."/>
            <person name="Stein L.Y."/>
        </authorList>
    </citation>
    <scope>NUCLEOTIDE SEQUENCE [LARGE SCALE GENOMIC DNA]</scope>
    <source>
        <strain evidence="1 2">FJG1</strain>
    </source>
</reference>